<reference evidence="2" key="1">
    <citation type="journal article" date="2023" name="Mol. Phylogenet. Evol.">
        <title>Genome-scale phylogeny and comparative genomics of the fungal order Sordariales.</title>
        <authorList>
            <person name="Hensen N."/>
            <person name="Bonometti L."/>
            <person name="Westerberg I."/>
            <person name="Brannstrom I.O."/>
            <person name="Guillou S."/>
            <person name="Cros-Aarteil S."/>
            <person name="Calhoun S."/>
            <person name="Haridas S."/>
            <person name="Kuo A."/>
            <person name="Mondo S."/>
            <person name="Pangilinan J."/>
            <person name="Riley R."/>
            <person name="LaButti K."/>
            <person name="Andreopoulos B."/>
            <person name="Lipzen A."/>
            <person name="Chen C."/>
            <person name="Yan M."/>
            <person name="Daum C."/>
            <person name="Ng V."/>
            <person name="Clum A."/>
            <person name="Steindorff A."/>
            <person name="Ohm R.A."/>
            <person name="Martin F."/>
            <person name="Silar P."/>
            <person name="Natvig D.O."/>
            <person name="Lalanne C."/>
            <person name="Gautier V."/>
            <person name="Ament-Velasquez S.L."/>
            <person name="Kruys A."/>
            <person name="Hutchinson M.I."/>
            <person name="Powell A.J."/>
            <person name="Barry K."/>
            <person name="Miller A.N."/>
            <person name="Grigoriev I.V."/>
            <person name="Debuchy R."/>
            <person name="Gladieux P."/>
            <person name="Hiltunen Thoren M."/>
            <person name="Johannesson H."/>
        </authorList>
    </citation>
    <scope>NUCLEOTIDE SEQUENCE</scope>
    <source>
        <strain evidence="2">CBS 626.80</strain>
    </source>
</reference>
<accession>A0AAN6NQ67</accession>
<organism evidence="2 3">
    <name type="scientific">Pseudoneurospora amorphoporcata</name>
    <dbReference type="NCBI Taxonomy" id="241081"/>
    <lineage>
        <taxon>Eukaryota</taxon>
        <taxon>Fungi</taxon>
        <taxon>Dikarya</taxon>
        <taxon>Ascomycota</taxon>
        <taxon>Pezizomycotina</taxon>
        <taxon>Sordariomycetes</taxon>
        <taxon>Sordariomycetidae</taxon>
        <taxon>Sordariales</taxon>
        <taxon>Sordariaceae</taxon>
        <taxon>Pseudoneurospora</taxon>
    </lineage>
</organism>
<dbReference type="EMBL" id="MU859193">
    <property type="protein sequence ID" value="KAK3950002.1"/>
    <property type="molecule type" value="Genomic_DNA"/>
</dbReference>
<reference evidence="2" key="2">
    <citation type="submission" date="2023-06" db="EMBL/GenBank/DDBJ databases">
        <authorList>
            <consortium name="Lawrence Berkeley National Laboratory"/>
            <person name="Mondo S.J."/>
            <person name="Hensen N."/>
            <person name="Bonometti L."/>
            <person name="Westerberg I."/>
            <person name="Brannstrom I.O."/>
            <person name="Guillou S."/>
            <person name="Cros-Aarteil S."/>
            <person name="Calhoun S."/>
            <person name="Haridas S."/>
            <person name="Kuo A."/>
            <person name="Pangilinan J."/>
            <person name="Riley R."/>
            <person name="Labutti K."/>
            <person name="Andreopoulos B."/>
            <person name="Lipzen A."/>
            <person name="Chen C."/>
            <person name="Yanf M."/>
            <person name="Daum C."/>
            <person name="Ng V."/>
            <person name="Clum A."/>
            <person name="Steindorff A."/>
            <person name="Ohm R."/>
            <person name="Martin F."/>
            <person name="Silar P."/>
            <person name="Natvig D."/>
            <person name="Lalanne C."/>
            <person name="Gautier V."/>
            <person name="Ament-Velasquez S.L."/>
            <person name="Kruys A."/>
            <person name="Hutchinson M.I."/>
            <person name="Powell A.J."/>
            <person name="Barry K."/>
            <person name="Miller A.N."/>
            <person name="Grigoriev I.V."/>
            <person name="Debuchy R."/>
            <person name="Gladieux P."/>
            <person name="Thoren M.H."/>
            <person name="Johannesson H."/>
        </authorList>
    </citation>
    <scope>NUCLEOTIDE SEQUENCE</scope>
    <source>
        <strain evidence="2">CBS 626.80</strain>
    </source>
</reference>
<feature type="transmembrane region" description="Helical" evidence="1">
    <location>
        <begin position="36"/>
        <end position="59"/>
    </location>
</feature>
<keyword evidence="3" id="KW-1185">Reference proteome</keyword>
<dbReference type="Proteomes" id="UP001303222">
    <property type="component" value="Unassembled WGS sequence"/>
</dbReference>
<evidence type="ECO:0000313" key="3">
    <source>
        <dbReference type="Proteomes" id="UP001303222"/>
    </source>
</evidence>
<feature type="transmembrane region" description="Helical" evidence="1">
    <location>
        <begin position="12"/>
        <end position="30"/>
    </location>
</feature>
<comment type="caution">
    <text evidence="2">The sequence shown here is derived from an EMBL/GenBank/DDBJ whole genome shotgun (WGS) entry which is preliminary data.</text>
</comment>
<keyword evidence="1" id="KW-0472">Membrane</keyword>
<dbReference type="AlphaFoldDB" id="A0AAN6NQ67"/>
<name>A0AAN6NQ67_9PEZI</name>
<proteinExistence type="predicted"/>
<evidence type="ECO:0000256" key="1">
    <source>
        <dbReference type="SAM" id="Phobius"/>
    </source>
</evidence>
<keyword evidence="1" id="KW-1133">Transmembrane helix</keyword>
<keyword evidence="1" id="KW-0812">Transmembrane</keyword>
<gene>
    <name evidence="2" type="ORF">QBC32DRAFT_347701</name>
</gene>
<sequence>MDTAALARDKTRCIWLIFFLFLVQLIRLHIHGREMHRLFCCTVACCSLLLLVCWAATMYRYCNL</sequence>
<protein>
    <submittedName>
        <fullName evidence="2">Uncharacterized protein</fullName>
    </submittedName>
</protein>
<evidence type="ECO:0000313" key="2">
    <source>
        <dbReference type="EMBL" id="KAK3950002.1"/>
    </source>
</evidence>